<organism evidence="1 2">
    <name type="scientific">Phocaeicola plebeius CAG:211</name>
    <dbReference type="NCBI Taxonomy" id="1263052"/>
    <lineage>
        <taxon>Bacteria</taxon>
        <taxon>Pseudomonadati</taxon>
        <taxon>Bacteroidota</taxon>
        <taxon>Bacteroidia</taxon>
        <taxon>Bacteroidales</taxon>
        <taxon>Bacteroidaceae</taxon>
        <taxon>Phocaeicola</taxon>
    </lineage>
</organism>
<comment type="caution">
    <text evidence="1">The sequence shown here is derived from an EMBL/GenBank/DDBJ whole genome shotgun (WGS) entry which is preliminary data.</text>
</comment>
<name>R5V9T3_9BACT</name>
<reference evidence="1" key="1">
    <citation type="submission" date="2012-11" db="EMBL/GenBank/DDBJ databases">
        <title>Dependencies among metagenomic species, viruses, plasmids and units of genetic variation.</title>
        <authorList>
            <person name="Nielsen H.B."/>
            <person name="Almeida M."/>
            <person name="Juncker A.S."/>
            <person name="Rasmussen S."/>
            <person name="Li J."/>
            <person name="Sunagawa S."/>
            <person name="Plichta D."/>
            <person name="Gautier L."/>
            <person name="Le Chatelier E."/>
            <person name="Peletier E."/>
            <person name="Bonde I."/>
            <person name="Nielsen T."/>
            <person name="Manichanh C."/>
            <person name="Arumugam M."/>
            <person name="Batto J."/>
            <person name="Santos M.B.Q.D."/>
            <person name="Blom N."/>
            <person name="Borruel N."/>
            <person name="Burgdorf K.S."/>
            <person name="Boumezbeur F."/>
            <person name="Casellas F."/>
            <person name="Dore J."/>
            <person name="Guarner F."/>
            <person name="Hansen T."/>
            <person name="Hildebrand F."/>
            <person name="Kaas R.S."/>
            <person name="Kennedy S."/>
            <person name="Kristiansen K."/>
            <person name="Kultima J.R."/>
            <person name="Leonard P."/>
            <person name="Levenez F."/>
            <person name="Lund O."/>
            <person name="Moumen B."/>
            <person name="Le Paslier D."/>
            <person name="Pons N."/>
            <person name="Pedersen O."/>
            <person name="Prifti E."/>
            <person name="Qin J."/>
            <person name="Raes J."/>
            <person name="Tap J."/>
            <person name="Tims S."/>
            <person name="Ussery D.W."/>
            <person name="Yamada T."/>
            <person name="MetaHit consortium"/>
            <person name="Renault P."/>
            <person name="Sicheritz-Ponten T."/>
            <person name="Bork P."/>
            <person name="Wang J."/>
            <person name="Brunak S."/>
            <person name="Ehrlich S.D."/>
        </authorList>
    </citation>
    <scope>NUCLEOTIDE SEQUENCE [LARGE SCALE GENOMIC DNA]</scope>
</reference>
<dbReference type="AlphaFoldDB" id="R5V9T3"/>
<proteinExistence type="predicted"/>
<evidence type="ECO:0000313" key="2">
    <source>
        <dbReference type="Proteomes" id="UP000018372"/>
    </source>
</evidence>
<dbReference type="EMBL" id="CBAT010000136">
    <property type="protein sequence ID" value="CCZ87343.1"/>
    <property type="molecule type" value="Genomic_DNA"/>
</dbReference>
<gene>
    <name evidence="1" type="ORF">BN536_02120</name>
</gene>
<protein>
    <submittedName>
        <fullName evidence="1">Uncharacterized protein</fullName>
    </submittedName>
</protein>
<accession>R5V9T3</accession>
<dbReference type="Proteomes" id="UP000018372">
    <property type="component" value="Unassembled WGS sequence"/>
</dbReference>
<sequence>MFGGGCFPCESSRFFDVYEHEKKRLGVRIKTSKRLL</sequence>
<evidence type="ECO:0000313" key="1">
    <source>
        <dbReference type="EMBL" id="CCZ87343.1"/>
    </source>
</evidence>